<evidence type="ECO:0000313" key="7">
    <source>
        <dbReference type="EMBL" id="KZS06264.1"/>
    </source>
</evidence>
<dbReference type="OrthoDB" id="10432265at2759"/>
<dbReference type="InterPro" id="IPR000477">
    <property type="entry name" value="RT_dom"/>
</dbReference>
<dbReference type="EC" id="2.7.7.49" evidence="1"/>
<dbReference type="SUPFAM" id="SSF53098">
    <property type="entry name" value="Ribonuclease H-like"/>
    <property type="match status" value="1"/>
</dbReference>
<feature type="domain" description="CCHC-type" evidence="5">
    <location>
        <begin position="2700"/>
        <end position="2715"/>
    </location>
</feature>
<dbReference type="InterPro" id="IPR001878">
    <property type="entry name" value="Znf_CCHC"/>
</dbReference>
<dbReference type="Pfam" id="PF00098">
    <property type="entry name" value="zf-CCHC"/>
    <property type="match status" value="1"/>
</dbReference>
<dbReference type="InterPro" id="IPR036397">
    <property type="entry name" value="RNaseH_sf"/>
</dbReference>
<dbReference type="InterPro" id="IPR001584">
    <property type="entry name" value="Integrase_cat-core"/>
</dbReference>
<dbReference type="SMART" id="SM00343">
    <property type="entry name" value="ZnF_C2HC"/>
    <property type="match status" value="2"/>
</dbReference>
<proteinExistence type="predicted"/>
<dbReference type="InterPro" id="IPR054722">
    <property type="entry name" value="PolX-like_BBD"/>
</dbReference>
<dbReference type="SUPFAM" id="SSF56672">
    <property type="entry name" value="DNA/RNA polymerases"/>
    <property type="match status" value="2"/>
</dbReference>
<dbReference type="GO" id="GO:0008270">
    <property type="term" value="F:zinc ion binding"/>
    <property type="evidence" value="ECO:0007669"/>
    <property type="project" value="UniProtKB-KW"/>
</dbReference>
<feature type="domain" description="CCHC-type" evidence="5">
    <location>
        <begin position="969"/>
        <end position="984"/>
    </location>
</feature>
<dbReference type="Gene3D" id="1.10.340.70">
    <property type="match status" value="1"/>
</dbReference>
<feature type="compositionally biased region" description="Low complexity" evidence="4">
    <location>
        <begin position="3180"/>
        <end position="3189"/>
    </location>
</feature>
<dbReference type="Gene3D" id="3.30.70.270">
    <property type="match status" value="2"/>
</dbReference>
<name>A0A162D374_9CRUS</name>
<evidence type="ECO:0000256" key="3">
    <source>
        <dbReference type="PROSITE-ProRule" id="PRU00047"/>
    </source>
</evidence>
<dbReference type="Gene3D" id="4.10.60.10">
    <property type="entry name" value="Zinc finger, CCHC-type"/>
    <property type="match status" value="2"/>
</dbReference>
<protein>
    <recommendedName>
        <fullName evidence="1">RNA-directed DNA polymerase</fullName>
        <ecNumber evidence="1">2.7.7.49</ecNumber>
    </recommendedName>
</protein>
<keyword evidence="3" id="KW-0479">Metal-binding</keyword>
<evidence type="ECO:0000313" key="8">
    <source>
        <dbReference type="Proteomes" id="UP000076858"/>
    </source>
</evidence>
<feature type="compositionally biased region" description="Basic and acidic residues" evidence="4">
    <location>
        <begin position="1684"/>
        <end position="1698"/>
    </location>
</feature>
<dbReference type="PROSITE" id="PS50994">
    <property type="entry name" value="INTEGRASE"/>
    <property type="match status" value="1"/>
</dbReference>
<dbReference type="PANTHER" id="PTHR37984:SF5">
    <property type="entry name" value="PROTEIN NYNRIN-LIKE"/>
    <property type="match status" value="1"/>
</dbReference>
<keyword evidence="2" id="KW-0645">Protease</keyword>
<dbReference type="EMBL" id="LRGB01002801">
    <property type="protein sequence ID" value="KZS06264.1"/>
    <property type="molecule type" value="Genomic_DNA"/>
</dbReference>
<dbReference type="Gene3D" id="3.30.420.10">
    <property type="entry name" value="Ribonuclease H-like superfamily/Ribonuclease H"/>
    <property type="match status" value="1"/>
</dbReference>
<keyword evidence="3" id="KW-0862">Zinc</keyword>
<dbReference type="PANTHER" id="PTHR37984">
    <property type="entry name" value="PROTEIN CBG26694"/>
    <property type="match status" value="1"/>
</dbReference>
<feature type="domain" description="Integrase catalytic" evidence="6">
    <location>
        <begin position="2122"/>
        <end position="2304"/>
    </location>
</feature>
<feature type="compositionally biased region" description="Basic residues" evidence="4">
    <location>
        <begin position="2324"/>
        <end position="2339"/>
    </location>
</feature>
<dbReference type="InterPro" id="IPR043502">
    <property type="entry name" value="DNA/RNA_pol_sf"/>
</dbReference>
<dbReference type="Pfam" id="PF03564">
    <property type="entry name" value="DUF1759"/>
    <property type="match status" value="1"/>
</dbReference>
<dbReference type="GO" id="GO:0003964">
    <property type="term" value="F:RNA-directed DNA polymerase activity"/>
    <property type="evidence" value="ECO:0007669"/>
    <property type="project" value="UniProtKB-EC"/>
</dbReference>
<accession>A0A162D374</accession>
<feature type="region of interest" description="Disordered" evidence="4">
    <location>
        <begin position="192"/>
        <end position="224"/>
    </location>
</feature>
<feature type="region of interest" description="Disordered" evidence="4">
    <location>
        <begin position="2300"/>
        <end position="2339"/>
    </location>
</feature>
<feature type="compositionally biased region" description="Basic and acidic residues" evidence="4">
    <location>
        <begin position="987"/>
        <end position="1000"/>
    </location>
</feature>
<dbReference type="FunFam" id="3.30.70.270:FF:000003">
    <property type="entry name" value="Transposon Ty3-G Gag-Pol polyprotein"/>
    <property type="match status" value="1"/>
</dbReference>
<evidence type="ECO:0000259" key="6">
    <source>
        <dbReference type="PROSITE" id="PS50994"/>
    </source>
</evidence>
<dbReference type="InterPro" id="IPR041588">
    <property type="entry name" value="Integrase_H2C2"/>
</dbReference>
<feature type="region of interest" description="Disordered" evidence="4">
    <location>
        <begin position="3167"/>
        <end position="3203"/>
    </location>
</feature>
<gene>
    <name evidence="7" type="ORF">APZ42_030316</name>
</gene>
<dbReference type="CDD" id="cd09272">
    <property type="entry name" value="RNase_HI_RT_Ty1"/>
    <property type="match status" value="1"/>
</dbReference>
<evidence type="ECO:0000259" key="5">
    <source>
        <dbReference type="PROSITE" id="PS50158"/>
    </source>
</evidence>
<reference evidence="7 8" key="1">
    <citation type="submission" date="2016-03" db="EMBL/GenBank/DDBJ databases">
        <title>EvidentialGene: Evidence-directed Construction of Genes on Genomes.</title>
        <authorList>
            <person name="Gilbert D.G."/>
            <person name="Choi J.-H."/>
            <person name="Mockaitis K."/>
            <person name="Colbourne J."/>
            <person name="Pfrender M."/>
        </authorList>
    </citation>
    <scope>NUCLEOTIDE SEQUENCE [LARGE SCALE GENOMIC DNA]</scope>
    <source>
        <strain evidence="7 8">Xinb3</strain>
        <tissue evidence="7">Complete organism</tissue>
    </source>
</reference>
<evidence type="ECO:0000256" key="1">
    <source>
        <dbReference type="ARBA" id="ARBA00012493"/>
    </source>
</evidence>
<evidence type="ECO:0000256" key="4">
    <source>
        <dbReference type="SAM" id="MobiDB-lite"/>
    </source>
</evidence>
<dbReference type="GO" id="GO:0042575">
    <property type="term" value="C:DNA polymerase complex"/>
    <property type="evidence" value="ECO:0007669"/>
    <property type="project" value="UniProtKB-ARBA"/>
</dbReference>
<dbReference type="Pfam" id="PF05380">
    <property type="entry name" value="Peptidase_A17"/>
    <property type="match status" value="1"/>
</dbReference>
<dbReference type="GO" id="GO:0004190">
    <property type="term" value="F:aspartic-type endopeptidase activity"/>
    <property type="evidence" value="ECO:0007669"/>
    <property type="project" value="UniProtKB-KW"/>
</dbReference>
<dbReference type="InterPro" id="IPR050951">
    <property type="entry name" value="Retrovirus_Pol_polyprotein"/>
</dbReference>
<dbReference type="InterPro" id="IPR036875">
    <property type="entry name" value="Znf_CCHC_sf"/>
</dbReference>
<comment type="caution">
    <text evidence="7">The sequence shown here is derived from an EMBL/GenBank/DDBJ whole genome shotgun (WGS) entry which is preliminary data.</text>
</comment>
<feature type="region of interest" description="Disordered" evidence="4">
    <location>
        <begin position="1674"/>
        <end position="1698"/>
    </location>
</feature>
<dbReference type="InterPro" id="IPR012337">
    <property type="entry name" value="RNaseH-like_sf"/>
</dbReference>
<dbReference type="Pfam" id="PF17921">
    <property type="entry name" value="Integrase_H2C2"/>
    <property type="match status" value="1"/>
</dbReference>
<dbReference type="InterPro" id="IPR008042">
    <property type="entry name" value="Retrotrans_Pao"/>
</dbReference>
<keyword evidence="2" id="KW-0378">Hydrolase</keyword>
<sequence length="3228" mass="367822">MERRTLLQRVASPNVHHSAATITATSMSHTTLPTNITLPGDKVVLRVISEVYNRFFTTGKPGSDQLTFKIDSDFLVDEEATTTANKLTLEEYLLRWGNRLKLQNMSSLFSIKENIITCLMKQSNSAIFQVHNPSIKNIQQEITVNMDSSVSTCMIESDVLQQQTAETPSGETSTNASSSFMYLSSFDGSQKQTETASTSFTHPAGGAQEERGEEVPSTSTLKSNWNSREFRRQRTLLKASCAAAQSRIPHYFEILKDIEDFTERQENDSLRLQLKNLEDKYSLLQSFQGQQFEVGLPGQSLLKRMMQQSITQNGKSPNKIRHNDAVLEHFCLNVWILGGRRLYEIFYANFPGIFPSPTTIHQKLVKFDISVDEDCLNVSKVKEYLVSNGAPLIICLSEDATGVVGRVEYYAKKNCLMGFSNPLTSNGFPDSTASNARTAQDILNQFDHHDRASVVMIGMIQPIVVGLPAIRLFAYGRKQQVYGRFKRNEGDTEPMASRGFSVSCFSTPQSELPAAIPVNALYLRKRWKFFLCDFLRDCIPVQDTIHLGAKLQTRFWKTQNILPSGNKIASPAHIINLIKNIGVTKDKHGLRDRDLELIDKMNYDAVTRLCNPRLTELLGIVSGSEATRFYLNLMNKVTSSFLDKKLEPLERVYRLCEAFHHAERLLVHRNQCPFIEIEATILRAKEDSKSTMVSMGVIVSDAECFNFDNRLAWKMNQAVRQNELSNELDVDEKCESIENQGNDFLDEVDSFDASVLTSISNADFKDYREILERQIVSNCNELDHSVSTLINNYRQMADELQNVGAPVTYIQMEERILSTLPPSYHAVVAAWETQLRDENRNILTLTARLILEETRIKGRDGDKRNLLLTKIKLTRPMQLEVEEVAIKDEEVSEVVDTEELEVIVEDTIIVGTEVDPEIIVEVKREIEATIMMVEVYSKLYCSLFHVSKNIYTYQGYNHGSRPTFGSYDCYECGEPGHLARNCRNRRHAEEKKARQGKQDSNRNFNDGGYENDQRDPTFNCLSSVCFLAKKTNDWYADSGATHHMTDQRYFFTTFKPVKPGTWHVYGIGSIKMEVHGVGNIEIHSYDQGEENVGVLNDALFVPGIGANLFSLGTAMDRKLKADFEGDLAIFKDKKTDTAVMEGQKIGKSLYHMKFITSMQIKIYAHASQKIIKKMASIGAVDGLILDKEEGIGGLFTRKVIGAVRLVYNPEFHQRTKHIKLKWHWIREQVNEDKIVVKLVGTDDQLADIFTKALAGQKFLRKVLRKISTIEHIKIQGILKYSWNLAYFVHPKVECTTPRSYLHYGTNQYRKAIDVLRDRYGDEEKLKKPYLAELKAMANTRLSETSALPQWQKLHDGLTNTVAALVSHGVNTKTHEAYLTPDLLASCPKALVSRWRDSWDDEEPTFSKILKALKREIRHREEDEALSTSCRRPGDKDRSNCEEILRKCKKGHPTDFSKGLLSEGKDLADDRYITGQQGSQFDIIVGCDFIWSIMQHKTVPGANGLVACASKVGWLIFGMISENSKMEEQVLSATVDAQRPMTDFKEFWSLEHIRINQQERSEPAFLEAYQETIQRAEDEDTWCFSPSKSAILGAETTKIRPVFDGSAHLKERPSINDAPETGPNLNPEVLAVLLRFRQNRIALTADITQTFLQVEIRQEHRQLIQFIWPVHSQSHHPQAPKRVRKEIPRDREETTAEEAEKRIRKANTIFKAAKMELCKWFSNSAELVERLPEVQFKETVTSVAAESKSVTKTLGVIWDPVSDKFKFDPTNDAYSVVAYLQRIDGKDPVMLYSKTRIAPDSKISVSIPRLELLSGLLAARLGSYIEKATRQQIKRKLLWTDSAIGFWWMKGEASRWEQFVHNRVTEKRRTVETEEIRHCPGLQNPADEEEWPQLPSSVTELQLQEVSVEEKAEETTQCAVSAETKWYERFSSMRTMVRVLATMLMAIKKLKGEKDPESPVATVRHRGRKLKFPVLTVEETREATLELYRKVQATHCGAVVTSFRSGILEVPHELRKLGLMWDERDRLLRCRFRHLNWMEYNKTAALILLSTEHIITRRLVEQTHLRLKHTGVKTMMGALRTDFWIPKMRQAIKKETSKCTGCKRLDSRHFDEIPAPLPSGRLQMSNPFTITGVDFAGPFQVEPPANSGHRTKVFVCLFTCAVARAVHLEVTTDQEISTFIFAPRRFFAWREYPRALYSDDAGTFTLADKYLRAAYRDSRVFNTLVDLNIKWRFSPSLAPWWGGFWERMVQTVKRLLYKTYGSDCMENNFFQTVLTEIEETINTRPLIYVAEDDTKPPKQLVTGYRQQQHHPVDDEEREYSDRENSKHRKTTEKVSIKKPKAKAVPVDIPTSVQAQRHHVKECRIEVEKIMNATQTSPLSFRMRTCPIEKQLKEGERDTNTALLSFAINSGLGRFSDAEPLHSIFDLMKDPEYNSSVVVDEFKGLVVKIDSEIVLADTERIVRQHNIGVNKSAQGALLSDTLCSLSADIQGFFFVSYFIEKIPNLFFELFGSLNHHSSSALQYGLNSLLSYGTSYVLHSLLKIIAFFSWEKPKIFRSTSFGVKTKKFRAIFTTIKAATVEIAERFRFHQVKQKPEESEANFLATLRNLAKDCAFGTFLESALRNGFVIGFQDQRIQTKLLAEATLTLDSAFKLASSMESATQQTKQLRQTDQLNVLKPRGHECWRCGEVHNPTTCYLKTQECFYCKKEGHWASCCPKKTAKKPSQPKPILKPNPTKKAQKSYIHFIEEEEAETLLVFDPDQDLNMYYFPDPNRATRPVSSLFVIDGREIRMEVDTGAGFTVFSEQDWILHGRPELKDTNVQLRTYTAYNQLELDKESQQVCTINTPDGLFQYTRMPFGIASAPGKFQRVMDDLFRDTPWVKCYLDDILITGRTEEEHWTRVKLVLCKLQKAGVRLQQEKCAFGVREIPYLGFVISKDGLKTSPEKAKAVQDSRRPHDLTSLRAYLGLINYYGKFIPKLSPVAAPLNHLLRKDVEMGRGSREAKNEGDVVNQFPTSATFSSDFLKTTVLTEEVQKATKKDPVLQEIIQKVHHGWNKADAANDWSSNYFRKRCELSMENGLLISGRQTGVGTNLRPGKNKWLEGNVQQTLGSYLFAVQVGDQLLKRHTNQLLLRTVANERRQEEAKTSTLRAPEAPVQTIQNARQPIAVAASSQPMEPTNLEATPTVQPTPDQLTPPPPRKPSSRIRKLPSHLQDFVLDLLTTVHCCNCDTV</sequence>
<keyword evidence="2" id="KW-0064">Aspartyl protease</keyword>
<organism evidence="7 8">
    <name type="scientific">Daphnia magna</name>
    <dbReference type="NCBI Taxonomy" id="35525"/>
    <lineage>
        <taxon>Eukaryota</taxon>
        <taxon>Metazoa</taxon>
        <taxon>Ecdysozoa</taxon>
        <taxon>Arthropoda</taxon>
        <taxon>Crustacea</taxon>
        <taxon>Branchiopoda</taxon>
        <taxon>Diplostraca</taxon>
        <taxon>Cladocera</taxon>
        <taxon>Anomopoda</taxon>
        <taxon>Daphniidae</taxon>
        <taxon>Daphnia</taxon>
    </lineage>
</organism>
<dbReference type="InterPro" id="IPR005312">
    <property type="entry name" value="DUF1759"/>
</dbReference>
<feature type="compositionally biased region" description="Polar residues" evidence="4">
    <location>
        <begin position="3167"/>
        <end position="3179"/>
    </location>
</feature>
<dbReference type="Pfam" id="PF22936">
    <property type="entry name" value="Pol_BBD"/>
    <property type="match status" value="1"/>
</dbReference>
<dbReference type="GO" id="GO:0003676">
    <property type="term" value="F:nucleic acid binding"/>
    <property type="evidence" value="ECO:0007669"/>
    <property type="project" value="InterPro"/>
</dbReference>
<dbReference type="Gene3D" id="3.10.10.10">
    <property type="entry name" value="HIV Type 1 Reverse Transcriptase, subunit A, domain 1"/>
    <property type="match status" value="1"/>
</dbReference>
<feature type="region of interest" description="Disordered" evidence="4">
    <location>
        <begin position="984"/>
        <end position="1010"/>
    </location>
</feature>
<dbReference type="GO" id="GO:0015074">
    <property type="term" value="P:DNA integration"/>
    <property type="evidence" value="ECO:0007669"/>
    <property type="project" value="InterPro"/>
</dbReference>
<dbReference type="Proteomes" id="UP000076858">
    <property type="component" value="Unassembled WGS sequence"/>
</dbReference>
<keyword evidence="8" id="KW-1185">Reference proteome</keyword>
<dbReference type="InterPro" id="IPR043128">
    <property type="entry name" value="Rev_trsase/Diguanyl_cyclase"/>
</dbReference>
<dbReference type="PROSITE" id="PS50158">
    <property type="entry name" value="ZF_CCHC"/>
    <property type="match status" value="2"/>
</dbReference>
<feature type="compositionally biased region" description="Polar residues" evidence="4">
    <location>
        <begin position="192"/>
        <end position="201"/>
    </location>
</feature>
<dbReference type="SUPFAM" id="SSF57756">
    <property type="entry name" value="Retrovirus zinc finger-like domains"/>
    <property type="match status" value="1"/>
</dbReference>
<keyword evidence="3" id="KW-0863">Zinc-finger</keyword>
<evidence type="ECO:0000256" key="2">
    <source>
        <dbReference type="ARBA" id="ARBA00022750"/>
    </source>
</evidence>
<dbReference type="Pfam" id="PF00078">
    <property type="entry name" value="RVT_1"/>
    <property type="match status" value="1"/>
</dbReference>
<dbReference type="CDD" id="cd01647">
    <property type="entry name" value="RT_LTR"/>
    <property type="match status" value="1"/>
</dbReference>